<accession>T5LSY3</accession>
<dbReference type="HOGENOM" id="CLU_1569155_0_0_4"/>
<evidence type="ECO:0000313" key="3">
    <source>
        <dbReference type="Proteomes" id="UP000003973"/>
    </source>
</evidence>
<evidence type="ECO:0000313" key="2">
    <source>
        <dbReference type="EMBL" id="EQM95164.1"/>
    </source>
</evidence>
<evidence type="ECO:0000256" key="1">
    <source>
        <dbReference type="SAM" id="Phobius"/>
    </source>
</evidence>
<gene>
    <name evidence="2" type="ORF">OFAG_02260</name>
</gene>
<keyword evidence="1" id="KW-0472">Membrane</keyword>
<dbReference type="EMBL" id="ACDP02000023">
    <property type="protein sequence ID" value="EQM95164.1"/>
    <property type="molecule type" value="Genomic_DNA"/>
</dbReference>
<protein>
    <submittedName>
        <fullName evidence="2">Uncharacterized protein</fullName>
    </submittedName>
</protein>
<keyword evidence="1" id="KW-1133">Transmembrane helix</keyword>
<feature type="transmembrane region" description="Helical" evidence="1">
    <location>
        <begin position="31"/>
        <end position="49"/>
    </location>
</feature>
<dbReference type="AlphaFoldDB" id="T5LSY3"/>
<organism evidence="2 3">
    <name type="scientific">Oxalobacter paraformigenes</name>
    <dbReference type="NCBI Taxonomy" id="556268"/>
    <lineage>
        <taxon>Bacteria</taxon>
        <taxon>Pseudomonadati</taxon>
        <taxon>Pseudomonadota</taxon>
        <taxon>Betaproteobacteria</taxon>
        <taxon>Burkholderiales</taxon>
        <taxon>Oxalobacteraceae</taxon>
        <taxon>Oxalobacter</taxon>
    </lineage>
</organism>
<keyword evidence="3" id="KW-1185">Reference proteome</keyword>
<dbReference type="Proteomes" id="UP000003973">
    <property type="component" value="Unassembled WGS sequence"/>
</dbReference>
<comment type="caution">
    <text evidence="2">The sequence shown here is derived from an EMBL/GenBank/DDBJ whole genome shotgun (WGS) entry which is preliminary data.</text>
</comment>
<name>T5LSY3_9BURK</name>
<proteinExistence type="predicted"/>
<sequence length="170" mass="18696">MSALSYATIVSGPRDMSAVFNKSSQMDRALGIPYIGIANVFMAAISLLIHREMFDTPRGVVITGKYAYAVAKHTADKFGMPFASVEDSSDAAIHYSENLDVPCNEYIQVKLGVRQNPDIEYFYRFFDRVCEEALNEVLCGVTSQYLLKVAEAIQAPPSDSDPAVCCAQAY</sequence>
<keyword evidence="1" id="KW-0812">Transmembrane</keyword>
<dbReference type="RefSeq" id="WP_020995100.1">
    <property type="nucleotide sequence ID" value="NZ_CABMNL010000001.1"/>
</dbReference>
<reference evidence="2" key="1">
    <citation type="submission" date="2011-10" db="EMBL/GenBank/DDBJ databases">
        <title>The Genome Sequence of Oxalobacter formigenes HOxBLS.</title>
        <authorList>
            <consortium name="The Broad Institute Genome Sequencing Platform"/>
            <person name="Earl A."/>
            <person name="Ward D."/>
            <person name="Feldgarden M."/>
            <person name="Gevers D."/>
            <person name="Allison M.J."/>
            <person name="Humphrey S."/>
            <person name="Young S.K."/>
            <person name="Zeng Q."/>
            <person name="Gargeya S."/>
            <person name="Fitzgerald M."/>
            <person name="Haas B."/>
            <person name="Abouelleil A."/>
            <person name="Alvarado L."/>
            <person name="Arachchi H.M."/>
            <person name="Berlin A."/>
            <person name="Brown A."/>
            <person name="Chapman S.B."/>
            <person name="Chen Z."/>
            <person name="Dunbar C."/>
            <person name="Freedman E."/>
            <person name="Gearin G."/>
            <person name="Goldberg J."/>
            <person name="Griggs A."/>
            <person name="Gujja S."/>
            <person name="Heiman D."/>
            <person name="Howarth C."/>
            <person name="Larson L."/>
            <person name="Lui A."/>
            <person name="MacDonald P.J.P."/>
            <person name="Montmayeur A."/>
            <person name="Murphy C."/>
            <person name="Neiman D."/>
            <person name="Pearson M."/>
            <person name="Priest M."/>
            <person name="Roberts A."/>
            <person name="Saif S."/>
            <person name="Shea T."/>
            <person name="Shenoy N."/>
            <person name="Sisk P."/>
            <person name="Stolte C."/>
            <person name="Sykes S."/>
            <person name="Wortman J."/>
            <person name="Nusbaum C."/>
            <person name="Birren B."/>
        </authorList>
    </citation>
    <scope>NUCLEOTIDE SEQUENCE [LARGE SCALE GENOMIC DNA]</scope>
    <source>
        <strain evidence="2">HOxBLS</strain>
    </source>
</reference>